<dbReference type="Gene3D" id="3.40.50.1820">
    <property type="entry name" value="alpha/beta hydrolase"/>
    <property type="match status" value="1"/>
</dbReference>
<sequence length="328" mass="37617">MSTSADPIQSAALHEEWFDLRGDGERLYFLSTWYATDGEERIKPKAAVVYVHGFAECIHSYDNAFRYFAKNNYEIHSFDQRGYGRTWYDQPGRETWHGWTTWNDQFFDVSKMIELTRTRLDEDWGKDEVPIFLMGHSMGGGISAGFFTRDYGTGPAEETKSKISGVLLSAPWLDIHNPIGVPTSIAGVVSSALLTVFPRMRNFIGLKHEDLCRDPEIVEHIRREPIHSYWVYGRGLLDPLRNGPRIVTHDYVKWPENLPLLIVHGTADRITRYDCSEKLVARIKAMGRDAELVTLPGFYHQLMHEPGDDKIKAANAFISWLDRHVPSE</sequence>
<dbReference type="Pfam" id="PF12146">
    <property type="entry name" value="Hydrolase_4"/>
    <property type="match status" value="1"/>
</dbReference>
<dbReference type="AlphaFoldDB" id="A0AAF0EUQ9"/>
<proteinExistence type="predicted"/>
<keyword evidence="5" id="KW-1185">Reference proteome</keyword>
<comment type="catalytic activity">
    <reaction evidence="1">
        <text>a diacylglycerol + H2O = a monoacylglycerol + a fatty acid + H(+)</text>
        <dbReference type="Rhea" id="RHEA:32731"/>
        <dbReference type="ChEBI" id="CHEBI:15377"/>
        <dbReference type="ChEBI" id="CHEBI:15378"/>
        <dbReference type="ChEBI" id="CHEBI:17408"/>
        <dbReference type="ChEBI" id="CHEBI:18035"/>
        <dbReference type="ChEBI" id="CHEBI:28868"/>
    </reaction>
</comment>
<dbReference type="EC" id="3.1.1.23" evidence="4"/>
<evidence type="ECO:0000256" key="2">
    <source>
        <dbReference type="ARBA" id="ARBA00048461"/>
    </source>
</evidence>
<evidence type="ECO:0000313" key="5">
    <source>
        <dbReference type="Proteomes" id="UP001219933"/>
    </source>
</evidence>
<dbReference type="SUPFAM" id="SSF53474">
    <property type="entry name" value="alpha/beta-Hydrolases"/>
    <property type="match status" value="1"/>
</dbReference>
<gene>
    <name evidence="4" type="ORF">MCUN1_002259</name>
</gene>
<dbReference type="InterPro" id="IPR029058">
    <property type="entry name" value="AB_hydrolase_fold"/>
</dbReference>
<dbReference type="InterPro" id="IPR022742">
    <property type="entry name" value="Hydrolase_4"/>
</dbReference>
<feature type="domain" description="Serine aminopeptidase S33" evidence="3">
    <location>
        <begin position="43"/>
        <end position="306"/>
    </location>
</feature>
<comment type="catalytic activity">
    <reaction evidence="2">
        <text>a monoacylglycerol + H2O = glycerol + a fatty acid + H(+)</text>
        <dbReference type="Rhea" id="RHEA:15245"/>
        <dbReference type="ChEBI" id="CHEBI:15377"/>
        <dbReference type="ChEBI" id="CHEBI:15378"/>
        <dbReference type="ChEBI" id="CHEBI:17408"/>
        <dbReference type="ChEBI" id="CHEBI:17754"/>
        <dbReference type="ChEBI" id="CHEBI:28868"/>
    </reaction>
</comment>
<dbReference type="EMBL" id="CP119879">
    <property type="protein sequence ID" value="WFD35405.1"/>
    <property type="molecule type" value="Genomic_DNA"/>
</dbReference>
<dbReference type="GO" id="GO:0047372">
    <property type="term" value="F:monoacylglycerol lipase activity"/>
    <property type="evidence" value="ECO:0007669"/>
    <property type="project" value="UniProtKB-EC"/>
</dbReference>
<dbReference type="InterPro" id="IPR051044">
    <property type="entry name" value="MAG_DAG_Lipase"/>
</dbReference>
<name>A0AAF0EUQ9_9BASI</name>
<evidence type="ECO:0000256" key="1">
    <source>
        <dbReference type="ARBA" id="ARBA00047591"/>
    </source>
</evidence>
<protein>
    <submittedName>
        <fullName evidence="4">Acylglycerol lipase</fullName>
        <ecNumber evidence="4">3.1.1.23</ecNumber>
    </submittedName>
</protein>
<evidence type="ECO:0000313" key="4">
    <source>
        <dbReference type="EMBL" id="WFD35405.1"/>
    </source>
</evidence>
<dbReference type="Proteomes" id="UP001219933">
    <property type="component" value="Chromosome 3"/>
</dbReference>
<organism evidence="4 5">
    <name type="scientific">Malassezia cuniculi</name>
    <dbReference type="NCBI Taxonomy" id="948313"/>
    <lineage>
        <taxon>Eukaryota</taxon>
        <taxon>Fungi</taxon>
        <taxon>Dikarya</taxon>
        <taxon>Basidiomycota</taxon>
        <taxon>Ustilaginomycotina</taxon>
        <taxon>Malasseziomycetes</taxon>
        <taxon>Malasseziales</taxon>
        <taxon>Malasseziaceae</taxon>
        <taxon>Malassezia</taxon>
    </lineage>
</organism>
<dbReference type="PANTHER" id="PTHR11614">
    <property type="entry name" value="PHOSPHOLIPASE-RELATED"/>
    <property type="match status" value="1"/>
</dbReference>
<keyword evidence="4" id="KW-0378">Hydrolase</keyword>
<reference evidence="4" key="1">
    <citation type="submission" date="2023-03" db="EMBL/GenBank/DDBJ databases">
        <title>Mating type loci evolution in Malassezia.</title>
        <authorList>
            <person name="Coelho M.A."/>
        </authorList>
    </citation>
    <scope>NUCLEOTIDE SEQUENCE</scope>
    <source>
        <strain evidence="4">CBS 11721</strain>
    </source>
</reference>
<accession>A0AAF0EUQ9</accession>
<evidence type="ECO:0000259" key="3">
    <source>
        <dbReference type="Pfam" id="PF12146"/>
    </source>
</evidence>